<sequence length="37" mass="4304">MSFGQMAWYSIEIANITHGFAANGIRMPFFSHLNRRM</sequence>
<dbReference type="InterPro" id="IPR048146">
    <property type="entry name" value="RAxF_45-like"/>
</dbReference>
<evidence type="ECO:0000313" key="1">
    <source>
        <dbReference type="EMBL" id="PTX59110.1"/>
    </source>
</evidence>
<protein>
    <submittedName>
        <fullName evidence="1">Uncharacterized protein</fullName>
    </submittedName>
</protein>
<comment type="caution">
    <text evidence="1">The sequence shown here is derived from an EMBL/GenBank/DDBJ whole genome shotgun (WGS) entry which is preliminary data.</text>
</comment>
<keyword evidence="2" id="KW-1185">Reference proteome</keyword>
<accession>A0A2T6BSP1</accession>
<proteinExistence type="predicted"/>
<dbReference type="AlphaFoldDB" id="A0A2T6BSP1"/>
<dbReference type="RefSeq" id="WP_281258705.1">
    <property type="nucleotide sequence ID" value="NZ_QBKR01000013.1"/>
</dbReference>
<reference evidence="1 2" key="1">
    <citation type="submission" date="2018-04" db="EMBL/GenBank/DDBJ databases">
        <title>Genomic Encyclopedia of Archaeal and Bacterial Type Strains, Phase II (KMG-II): from individual species to whole genera.</title>
        <authorList>
            <person name="Goeker M."/>
        </authorList>
    </citation>
    <scope>NUCLEOTIDE SEQUENCE [LARGE SCALE GENOMIC DNA]</scope>
    <source>
        <strain evidence="1 2">DSM 45787</strain>
    </source>
</reference>
<gene>
    <name evidence="1" type="ORF">C8P63_11355</name>
</gene>
<dbReference type="EMBL" id="QBKR01000013">
    <property type="protein sequence ID" value="PTX59110.1"/>
    <property type="molecule type" value="Genomic_DNA"/>
</dbReference>
<dbReference type="Proteomes" id="UP000244240">
    <property type="component" value="Unassembled WGS sequence"/>
</dbReference>
<dbReference type="NCBIfam" id="NF041642">
    <property type="entry name" value="RAxF_45"/>
    <property type="match status" value="1"/>
</dbReference>
<organism evidence="1 2">
    <name type="scientific">Melghirimyces profundicolus</name>
    <dbReference type="NCBI Taxonomy" id="1242148"/>
    <lineage>
        <taxon>Bacteria</taxon>
        <taxon>Bacillati</taxon>
        <taxon>Bacillota</taxon>
        <taxon>Bacilli</taxon>
        <taxon>Bacillales</taxon>
        <taxon>Thermoactinomycetaceae</taxon>
        <taxon>Melghirimyces</taxon>
    </lineage>
</organism>
<name>A0A2T6BSP1_9BACL</name>
<evidence type="ECO:0000313" key="2">
    <source>
        <dbReference type="Proteomes" id="UP000244240"/>
    </source>
</evidence>